<evidence type="ECO:0000313" key="3">
    <source>
        <dbReference type="EMBL" id="GAA4021003.1"/>
    </source>
</evidence>
<evidence type="ECO:0000313" key="4">
    <source>
        <dbReference type="Proteomes" id="UP001501353"/>
    </source>
</evidence>
<dbReference type="InterPro" id="IPR004629">
    <property type="entry name" value="WecG_TagA_CpsF"/>
</dbReference>
<reference evidence="4" key="1">
    <citation type="journal article" date="2019" name="Int. J. Syst. Evol. Microbiol.">
        <title>The Global Catalogue of Microorganisms (GCM) 10K type strain sequencing project: providing services to taxonomists for standard genome sequencing and annotation.</title>
        <authorList>
            <consortium name="The Broad Institute Genomics Platform"/>
            <consortium name="The Broad Institute Genome Sequencing Center for Infectious Disease"/>
            <person name="Wu L."/>
            <person name="Ma J."/>
        </authorList>
    </citation>
    <scope>NUCLEOTIDE SEQUENCE [LARGE SCALE GENOMIC DNA]</scope>
    <source>
        <strain evidence="4">JCM 16673</strain>
    </source>
</reference>
<gene>
    <name evidence="3" type="ORF">GCM10022212_17300</name>
</gene>
<dbReference type="Pfam" id="PF03808">
    <property type="entry name" value="Glyco_tran_WecG"/>
    <property type="match status" value="1"/>
</dbReference>
<keyword evidence="2" id="KW-0808">Transferase</keyword>
<name>A0ABP7T543_9BURK</name>
<dbReference type="PANTHER" id="PTHR34136:SF1">
    <property type="entry name" value="UDP-N-ACETYL-D-MANNOSAMINURONIC ACID TRANSFERASE"/>
    <property type="match status" value="1"/>
</dbReference>
<organism evidence="3 4">
    <name type="scientific">Actimicrobium antarcticum</name>
    <dbReference type="NCBI Taxonomy" id="1051899"/>
    <lineage>
        <taxon>Bacteria</taxon>
        <taxon>Pseudomonadati</taxon>
        <taxon>Pseudomonadota</taxon>
        <taxon>Betaproteobacteria</taxon>
        <taxon>Burkholderiales</taxon>
        <taxon>Oxalobacteraceae</taxon>
        <taxon>Actimicrobium</taxon>
    </lineage>
</organism>
<dbReference type="PANTHER" id="PTHR34136">
    <property type="match status" value="1"/>
</dbReference>
<proteinExistence type="predicted"/>
<dbReference type="CDD" id="cd06533">
    <property type="entry name" value="Glyco_transf_WecG_TagA"/>
    <property type="match status" value="1"/>
</dbReference>
<dbReference type="RefSeq" id="WP_344762890.1">
    <property type="nucleotide sequence ID" value="NZ_BAAAZE010000008.1"/>
</dbReference>
<comment type="caution">
    <text evidence="3">The sequence shown here is derived from an EMBL/GenBank/DDBJ whole genome shotgun (WGS) entry which is preliminary data.</text>
</comment>
<evidence type="ECO:0000256" key="2">
    <source>
        <dbReference type="ARBA" id="ARBA00022679"/>
    </source>
</evidence>
<evidence type="ECO:0000256" key="1">
    <source>
        <dbReference type="ARBA" id="ARBA00022676"/>
    </source>
</evidence>
<sequence>MVHQALLRISQFPVLSTTRQQLADHVLARIAARHKTALFFANTNFIVKCRFVLDTLPDESVVLVNDGIGMDIAAKLVLKKRFADNLNGTDFTPFLFGQSRVPLRVFLLGGRPEVTARAATHAQQVLGQDVVGFCDGYAGMRNTPELVQKINASGAQVVLVAMGNPMQEQWILDHRAVLDANLLMGIGALFDFWSGDKQRAPELVKKLRLEWLYRLYLEPRRLLRRYTWDIVIFLGQCFKYR</sequence>
<protein>
    <submittedName>
        <fullName evidence="3">WecB/TagA/CpsF family glycosyltransferase</fullName>
    </submittedName>
</protein>
<dbReference type="NCBIfam" id="TIGR00696">
    <property type="entry name" value="wecG_tagA_cpsF"/>
    <property type="match status" value="1"/>
</dbReference>
<keyword evidence="4" id="KW-1185">Reference proteome</keyword>
<dbReference type="Proteomes" id="UP001501353">
    <property type="component" value="Unassembled WGS sequence"/>
</dbReference>
<keyword evidence="1" id="KW-0328">Glycosyltransferase</keyword>
<dbReference type="EMBL" id="BAAAZE010000008">
    <property type="protein sequence ID" value="GAA4021003.1"/>
    <property type="molecule type" value="Genomic_DNA"/>
</dbReference>
<accession>A0ABP7T543</accession>